<reference evidence="4" key="4">
    <citation type="submission" date="2019-03" db="UniProtKB">
        <authorList>
            <consortium name="EnsemblPlants"/>
        </authorList>
    </citation>
    <scope>IDENTIFICATION</scope>
</reference>
<evidence type="ECO:0000256" key="2">
    <source>
        <dbReference type="SAM" id="Phobius"/>
    </source>
</evidence>
<reference evidence="5" key="1">
    <citation type="journal article" date="2014" name="Science">
        <title>Ancient hybridizations among the ancestral genomes of bread wheat.</title>
        <authorList>
            <consortium name="International Wheat Genome Sequencing Consortium,"/>
            <person name="Marcussen T."/>
            <person name="Sandve S.R."/>
            <person name="Heier L."/>
            <person name="Spannagl M."/>
            <person name="Pfeifer M."/>
            <person name="Jakobsen K.S."/>
            <person name="Wulff B.B."/>
            <person name="Steuernagel B."/>
            <person name="Mayer K.F."/>
            <person name="Olsen O.A."/>
        </authorList>
    </citation>
    <scope>NUCLEOTIDE SEQUENCE [LARGE SCALE GENOMIC DNA]</scope>
    <source>
        <strain evidence="5">cv. AL8/78</strain>
    </source>
</reference>
<dbReference type="InterPro" id="IPR001005">
    <property type="entry name" value="SANT/Myb"/>
</dbReference>
<feature type="transmembrane region" description="Helical" evidence="2">
    <location>
        <begin position="285"/>
        <end position="303"/>
    </location>
</feature>
<dbReference type="STRING" id="200361.A0A453GXX7"/>
<evidence type="ECO:0000259" key="3">
    <source>
        <dbReference type="PROSITE" id="PS50090"/>
    </source>
</evidence>
<feature type="region of interest" description="Disordered" evidence="1">
    <location>
        <begin position="230"/>
        <end position="278"/>
    </location>
</feature>
<keyword evidence="2" id="KW-1133">Transmembrane helix</keyword>
<name>A0A453GXX7_AEGTS</name>
<feature type="region of interest" description="Disordered" evidence="1">
    <location>
        <begin position="1"/>
        <end position="22"/>
    </location>
</feature>
<reference evidence="5" key="2">
    <citation type="journal article" date="2017" name="Nat. Plants">
        <title>The Aegilops tauschii genome reveals multiple impacts of transposons.</title>
        <authorList>
            <person name="Zhao G."/>
            <person name="Zou C."/>
            <person name="Li K."/>
            <person name="Wang K."/>
            <person name="Li T."/>
            <person name="Gao L."/>
            <person name="Zhang X."/>
            <person name="Wang H."/>
            <person name="Yang Z."/>
            <person name="Liu X."/>
            <person name="Jiang W."/>
            <person name="Mao L."/>
            <person name="Kong X."/>
            <person name="Jiao Y."/>
            <person name="Jia J."/>
        </authorList>
    </citation>
    <scope>NUCLEOTIDE SEQUENCE [LARGE SCALE GENOMIC DNA]</scope>
    <source>
        <strain evidence="5">cv. AL8/78</strain>
    </source>
</reference>
<keyword evidence="2" id="KW-0472">Membrane</keyword>
<feature type="domain" description="Myb-like" evidence="3">
    <location>
        <begin position="91"/>
        <end position="120"/>
    </location>
</feature>
<evidence type="ECO:0000313" key="5">
    <source>
        <dbReference type="Proteomes" id="UP000015105"/>
    </source>
</evidence>
<protein>
    <recommendedName>
        <fullName evidence="3">Myb-like domain-containing protein</fullName>
    </recommendedName>
</protein>
<keyword evidence="2" id="KW-0812">Transmembrane</keyword>
<dbReference type="SUPFAM" id="SSF46689">
    <property type="entry name" value="Homeodomain-like"/>
    <property type="match status" value="1"/>
</dbReference>
<evidence type="ECO:0000313" key="4">
    <source>
        <dbReference type="EnsemblPlants" id="AET3Gv21248100.4"/>
    </source>
</evidence>
<dbReference type="InterPro" id="IPR009057">
    <property type="entry name" value="Homeodomain-like_sf"/>
</dbReference>
<proteinExistence type="predicted"/>
<reference evidence="4" key="3">
    <citation type="journal article" date="2017" name="Nature">
        <title>Genome sequence of the progenitor of the wheat D genome Aegilops tauschii.</title>
        <authorList>
            <person name="Luo M.C."/>
            <person name="Gu Y.Q."/>
            <person name="Puiu D."/>
            <person name="Wang H."/>
            <person name="Twardziok S.O."/>
            <person name="Deal K.R."/>
            <person name="Huo N."/>
            <person name="Zhu T."/>
            <person name="Wang L."/>
            <person name="Wang Y."/>
            <person name="McGuire P.E."/>
            <person name="Liu S."/>
            <person name="Long H."/>
            <person name="Ramasamy R.K."/>
            <person name="Rodriguez J.C."/>
            <person name="Van S.L."/>
            <person name="Yuan L."/>
            <person name="Wang Z."/>
            <person name="Xia Z."/>
            <person name="Xiao L."/>
            <person name="Anderson O.D."/>
            <person name="Ouyang S."/>
            <person name="Liang Y."/>
            <person name="Zimin A.V."/>
            <person name="Pertea G."/>
            <person name="Qi P."/>
            <person name="Bennetzen J.L."/>
            <person name="Dai X."/>
            <person name="Dawson M.W."/>
            <person name="Muller H.G."/>
            <person name="Kugler K."/>
            <person name="Rivarola-Duarte L."/>
            <person name="Spannagl M."/>
            <person name="Mayer K.F.X."/>
            <person name="Lu F.H."/>
            <person name="Bevan M.W."/>
            <person name="Leroy P."/>
            <person name="Li P."/>
            <person name="You F.M."/>
            <person name="Sun Q."/>
            <person name="Liu Z."/>
            <person name="Lyons E."/>
            <person name="Wicker T."/>
            <person name="Salzberg S.L."/>
            <person name="Devos K.M."/>
            <person name="Dvorak J."/>
        </authorList>
    </citation>
    <scope>NUCLEOTIDE SEQUENCE [LARGE SCALE GENOMIC DNA]</scope>
    <source>
        <strain evidence="4">cv. AL8/78</strain>
    </source>
</reference>
<dbReference type="PROSITE" id="PS50090">
    <property type="entry name" value="MYB_LIKE"/>
    <property type="match status" value="1"/>
</dbReference>
<sequence>MRPHLPLPARPPIRRPSTTPPPKWTPFHSVPFPYVSFKWLLIPPAAAPPTSSLRIRVHIKKITSMKMKQTKKTSAPSPGKQEEAVAPGGFRKGPWTEQEDMKLAWFVRLFGERRWDFLAKVSGLSQPDGEELPAPVGQLPAPGPEARPDEPRRGAPRRRPPRPLGQPLVPHRQGHAGAHRQRDQELLAHPHPQAPQGHARRLCCFGLHVHVCGVSGHHVQLLLFNDRQRQQLASRPPRPRDGGQPGTSGSPAALHRRYRHGQPPPLERRHHGLLRMGSGRPVHDSAAAFIASVGLLLLGFAVGDRRRRGRVQEDACRRRCLMIFFIHHRSFLSQLLAAN</sequence>
<dbReference type="EnsemblPlants" id="AET3Gv21248100.4">
    <property type="protein sequence ID" value="AET3Gv21248100.4"/>
    <property type="gene ID" value="AET3Gv21248100"/>
</dbReference>
<dbReference type="CDD" id="cd00167">
    <property type="entry name" value="SANT"/>
    <property type="match status" value="1"/>
</dbReference>
<feature type="region of interest" description="Disordered" evidence="1">
    <location>
        <begin position="65"/>
        <end position="93"/>
    </location>
</feature>
<dbReference type="Proteomes" id="UP000015105">
    <property type="component" value="Chromosome 3D"/>
</dbReference>
<keyword evidence="5" id="KW-1185">Reference proteome</keyword>
<dbReference type="AlphaFoldDB" id="A0A453GXX7"/>
<accession>A0A453GXX7</accession>
<organism evidence="4 5">
    <name type="scientific">Aegilops tauschii subsp. strangulata</name>
    <name type="common">Goatgrass</name>
    <dbReference type="NCBI Taxonomy" id="200361"/>
    <lineage>
        <taxon>Eukaryota</taxon>
        <taxon>Viridiplantae</taxon>
        <taxon>Streptophyta</taxon>
        <taxon>Embryophyta</taxon>
        <taxon>Tracheophyta</taxon>
        <taxon>Spermatophyta</taxon>
        <taxon>Magnoliopsida</taxon>
        <taxon>Liliopsida</taxon>
        <taxon>Poales</taxon>
        <taxon>Poaceae</taxon>
        <taxon>BOP clade</taxon>
        <taxon>Pooideae</taxon>
        <taxon>Triticodae</taxon>
        <taxon>Triticeae</taxon>
        <taxon>Triticinae</taxon>
        <taxon>Aegilops</taxon>
    </lineage>
</organism>
<reference evidence="4" key="5">
    <citation type="journal article" date="2021" name="G3 (Bethesda)">
        <title>Aegilops tauschii genome assembly Aet v5.0 features greater sequence contiguity and improved annotation.</title>
        <authorList>
            <person name="Wang L."/>
            <person name="Zhu T."/>
            <person name="Rodriguez J.C."/>
            <person name="Deal K.R."/>
            <person name="Dubcovsky J."/>
            <person name="McGuire P.E."/>
            <person name="Lux T."/>
            <person name="Spannagl M."/>
            <person name="Mayer K.F.X."/>
            <person name="Baldrich P."/>
            <person name="Meyers B.C."/>
            <person name="Huo N."/>
            <person name="Gu Y.Q."/>
            <person name="Zhou H."/>
            <person name="Devos K.M."/>
            <person name="Bennetzen J.L."/>
            <person name="Unver T."/>
            <person name="Budak H."/>
            <person name="Gulick P.J."/>
            <person name="Galiba G."/>
            <person name="Kalapos B."/>
            <person name="Nelson D.R."/>
            <person name="Li P."/>
            <person name="You F.M."/>
            <person name="Luo M.C."/>
            <person name="Dvorak J."/>
        </authorList>
    </citation>
    <scope>NUCLEOTIDE SEQUENCE [LARGE SCALE GENOMIC DNA]</scope>
    <source>
        <strain evidence="4">cv. AL8/78</strain>
    </source>
</reference>
<feature type="region of interest" description="Disordered" evidence="1">
    <location>
        <begin position="124"/>
        <end position="182"/>
    </location>
</feature>
<dbReference type="Gramene" id="AET3Gv21248100.4">
    <property type="protein sequence ID" value="AET3Gv21248100.4"/>
    <property type="gene ID" value="AET3Gv21248100"/>
</dbReference>
<evidence type="ECO:0000256" key="1">
    <source>
        <dbReference type="SAM" id="MobiDB-lite"/>
    </source>
</evidence>
<feature type="compositionally biased region" description="Pro residues" evidence="1">
    <location>
        <begin position="1"/>
        <end position="11"/>
    </location>
</feature>